<dbReference type="Proteomes" id="UP000763557">
    <property type="component" value="Unassembled WGS sequence"/>
</dbReference>
<gene>
    <name evidence="2" type="ORF">GC106_53690</name>
</gene>
<name>A0ABX2FBF9_9PSEU</name>
<feature type="chain" id="PRO_5046168423" evidence="1">
    <location>
        <begin position="20"/>
        <end position="145"/>
    </location>
</feature>
<comment type="caution">
    <text evidence="2">The sequence shown here is derived from an EMBL/GenBank/DDBJ whole genome shotgun (WGS) entry which is preliminary data.</text>
</comment>
<proteinExistence type="predicted"/>
<evidence type="ECO:0000313" key="3">
    <source>
        <dbReference type="Proteomes" id="UP000763557"/>
    </source>
</evidence>
<evidence type="ECO:0000313" key="2">
    <source>
        <dbReference type="EMBL" id="NRN68128.1"/>
    </source>
</evidence>
<organism evidence="2 3">
    <name type="scientific">Kibdelosporangium persicum</name>
    <dbReference type="NCBI Taxonomy" id="2698649"/>
    <lineage>
        <taxon>Bacteria</taxon>
        <taxon>Bacillati</taxon>
        <taxon>Actinomycetota</taxon>
        <taxon>Actinomycetes</taxon>
        <taxon>Pseudonocardiales</taxon>
        <taxon>Pseudonocardiaceae</taxon>
        <taxon>Kibdelosporangium</taxon>
    </lineage>
</organism>
<sequence length="145" mass="16244">MLTAVAGMVFALVTPTVAAASEQAAPASCPQPGQRVKTSTSPAIYLVDPDFRLRSIPDQATYFSLWDSWSYVINDGVLSCYPNPVPLYDAELVKEPGDPRVYIWDAYFGFRHIVDGQTFARYGFSWSKVKERTPVEPKADMPWFQ</sequence>
<accession>A0ABX2FBF9</accession>
<keyword evidence="1" id="KW-0732">Signal</keyword>
<dbReference type="EMBL" id="JAAATY010000018">
    <property type="protein sequence ID" value="NRN68128.1"/>
    <property type="molecule type" value="Genomic_DNA"/>
</dbReference>
<protein>
    <submittedName>
        <fullName evidence="2">Uncharacterized protein</fullName>
    </submittedName>
</protein>
<reference evidence="2 3" key="1">
    <citation type="submission" date="2020-01" db="EMBL/GenBank/DDBJ databases">
        <title>Kibdelosporangium persica a novel Actinomycetes from a hot desert in Iran.</title>
        <authorList>
            <person name="Safaei N."/>
            <person name="Zaburannyi N."/>
            <person name="Mueller R."/>
            <person name="Wink J."/>
        </authorList>
    </citation>
    <scope>NUCLEOTIDE SEQUENCE [LARGE SCALE GENOMIC DNA]</scope>
    <source>
        <strain evidence="2 3">4NS15</strain>
    </source>
</reference>
<evidence type="ECO:0000256" key="1">
    <source>
        <dbReference type="SAM" id="SignalP"/>
    </source>
</evidence>
<keyword evidence="3" id="KW-1185">Reference proteome</keyword>
<feature type="signal peptide" evidence="1">
    <location>
        <begin position="1"/>
        <end position="19"/>
    </location>
</feature>